<keyword evidence="1" id="KW-1133">Transmembrane helix</keyword>
<keyword evidence="3" id="KW-1185">Reference proteome</keyword>
<dbReference type="OrthoDB" id="1492993at2"/>
<comment type="caution">
    <text evidence="2">The sequence shown here is derived from an EMBL/GenBank/DDBJ whole genome shotgun (WGS) entry which is preliminary data.</text>
</comment>
<gene>
    <name evidence="2" type="ORF">IP90_02547</name>
</gene>
<accession>A0A562KZV1</accession>
<sequence>MSQETAATKPNRDWDGVTAVIAALIGLLALSVSAYTAYLQRQQVRAQVWPLVLLGSSNSKSELVVLNKGVGPAIIRSFKVYVDGKPQRNWDQVFASLGLHFNKRPWFSTVNGTVLSPDDRITQLQFETPEDFNAFATRAERVAFQLCYCSTLDDCWVLDGLERGTTRRFREIDACPVDHPDEFHDNEIDLARTKEKP</sequence>
<proteinExistence type="predicted"/>
<reference evidence="2 3" key="1">
    <citation type="journal article" date="2015" name="Stand. Genomic Sci.">
        <title>Genomic Encyclopedia of Bacterial and Archaeal Type Strains, Phase III: the genomes of soil and plant-associated and newly described type strains.</title>
        <authorList>
            <person name="Whitman W.B."/>
            <person name="Woyke T."/>
            <person name="Klenk H.P."/>
            <person name="Zhou Y."/>
            <person name="Lilburn T.G."/>
            <person name="Beck B.J."/>
            <person name="De Vos P."/>
            <person name="Vandamme P."/>
            <person name="Eisen J.A."/>
            <person name="Garrity G."/>
            <person name="Hugenholtz P."/>
            <person name="Kyrpides N.C."/>
        </authorList>
    </citation>
    <scope>NUCLEOTIDE SEQUENCE [LARGE SCALE GENOMIC DNA]</scope>
    <source>
        <strain evidence="2 3">CGMCC 1.10821</strain>
    </source>
</reference>
<evidence type="ECO:0000313" key="2">
    <source>
        <dbReference type="EMBL" id="TWI00925.1"/>
    </source>
</evidence>
<feature type="transmembrane region" description="Helical" evidence="1">
    <location>
        <begin position="20"/>
        <end position="39"/>
    </location>
</feature>
<dbReference type="AlphaFoldDB" id="A0A562KZV1"/>
<organism evidence="2 3">
    <name type="scientific">Luteimonas cucumeris</name>
    <dbReference type="NCBI Taxonomy" id="985012"/>
    <lineage>
        <taxon>Bacteria</taxon>
        <taxon>Pseudomonadati</taxon>
        <taxon>Pseudomonadota</taxon>
        <taxon>Gammaproteobacteria</taxon>
        <taxon>Lysobacterales</taxon>
        <taxon>Lysobacteraceae</taxon>
        <taxon>Luteimonas</taxon>
    </lineage>
</organism>
<dbReference type="RefSeq" id="WP_144900042.1">
    <property type="nucleotide sequence ID" value="NZ_VLKN01000006.1"/>
</dbReference>
<evidence type="ECO:0000313" key="3">
    <source>
        <dbReference type="Proteomes" id="UP000315167"/>
    </source>
</evidence>
<dbReference type="Proteomes" id="UP000315167">
    <property type="component" value="Unassembled WGS sequence"/>
</dbReference>
<dbReference type="EMBL" id="VLKN01000006">
    <property type="protein sequence ID" value="TWI00925.1"/>
    <property type="molecule type" value="Genomic_DNA"/>
</dbReference>
<keyword evidence="1" id="KW-0812">Transmembrane</keyword>
<protein>
    <submittedName>
        <fullName evidence="2">Uncharacterized protein</fullName>
    </submittedName>
</protein>
<evidence type="ECO:0000256" key="1">
    <source>
        <dbReference type="SAM" id="Phobius"/>
    </source>
</evidence>
<keyword evidence="1" id="KW-0472">Membrane</keyword>
<name>A0A562KZV1_9GAMM</name>